<evidence type="ECO:0000313" key="2">
    <source>
        <dbReference type="EMBL" id="KAG0453508.1"/>
    </source>
</evidence>
<accession>A0A835PIW7</accession>
<sequence>MAKLDNRRVLCAKVLMKVKRAKVTEDARIIAEQDAAAQKYAAHVMQEKYEEAMSLLTQMEERAVMAETMLEATLQYQSGQGKAMQQTPESPRTPRSGLDSPVRRGLLSIPFGLGWRDKNKRTKARTNDEQNASTELNDDVNAPKPTLNPCHFFIPA</sequence>
<dbReference type="EMBL" id="JADCNM010000014">
    <property type="protein sequence ID" value="KAG0453508.1"/>
    <property type="molecule type" value="Genomic_DNA"/>
</dbReference>
<evidence type="ECO:0000313" key="3">
    <source>
        <dbReference type="Proteomes" id="UP000639772"/>
    </source>
</evidence>
<evidence type="ECO:0000256" key="1">
    <source>
        <dbReference type="SAM" id="MobiDB-lite"/>
    </source>
</evidence>
<organism evidence="2 3">
    <name type="scientific">Vanilla planifolia</name>
    <name type="common">Vanilla</name>
    <dbReference type="NCBI Taxonomy" id="51239"/>
    <lineage>
        <taxon>Eukaryota</taxon>
        <taxon>Viridiplantae</taxon>
        <taxon>Streptophyta</taxon>
        <taxon>Embryophyta</taxon>
        <taxon>Tracheophyta</taxon>
        <taxon>Spermatophyta</taxon>
        <taxon>Magnoliopsida</taxon>
        <taxon>Liliopsida</taxon>
        <taxon>Asparagales</taxon>
        <taxon>Orchidaceae</taxon>
        <taxon>Vanilloideae</taxon>
        <taxon>Vanilleae</taxon>
        <taxon>Vanilla</taxon>
    </lineage>
</organism>
<name>A0A835PIW7_VANPL</name>
<comment type="caution">
    <text evidence="2">The sequence shown here is derived from an EMBL/GenBank/DDBJ whole genome shotgun (WGS) entry which is preliminary data.</text>
</comment>
<reference evidence="2 3" key="1">
    <citation type="journal article" date="2020" name="Nat. Food">
        <title>A phased Vanilla planifolia genome enables genetic improvement of flavour and production.</title>
        <authorList>
            <person name="Hasing T."/>
            <person name="Tang H."/>
            <person name="Brym M."/>
            <person name="Khazi F."/>
            <person name="Huang T."/>
            <person name="Chambers A.H."/>
        </authorList>
    </citation>
    <scope>NUCLEOTIDE SEQUENCE [LARGE SCALE GENOMIC DNA]</scope>
    <source>
        <tissue evidence="2">Leaf</tissue>
    </source>
</reference>
<dbReference type="AlphaFoldDB" id="A0A835PIW7"/>
<proteinExistence type="predicted"/>
<gene>
    <name evidence="2" type="ORF">HPP92_024812</name>
</gene>
<dbReference type="Proteomes" id="UP000639772">
    <property type="component" value="Unassembled WGS sequence"/>
</dbReference>
<dbReference type="OrthoDB" id="1743672at2759"/>
<protein>
    <submittedName>
        <fullName evidence="2">Uncharacterized protein</fullName>
    </submittedName>
</protein>
<feature type="region of interest" description="Disordered" evidence="1">
    <location>
        <begin position="75"/>
        <end position="104"/>
    </location>
</feature>
<feature type="compositionally biased region" description="Polar residues" evidence="1">
    <location>
        <begin position="75"/>
        <end position="90"/>
    </location>
</feature>
<feature type="region of interest" description="Disordered" evidence="1">
    <location>
        <begin position="117"/>
        <end position="146"/>
    </location>
</feature>